<dbReference type="Gene3D" id="3.20.20.80">
    <property type="entry name" value="Glycosidases"/>
    <property type="match status" value="1"/>
</dbReference>
<dbReference type="InterPro" id="IPR033132">
    <property type="entry name" value="GH_1_N_CS"/>
</dbReference>
<proteinExistence type="inferred from homology"/>
<keyword evidence="2" id="KW-0378">Hydrolase</keyword>
<dbReference type="SUPFAM" id="SSF51445">
    <property type="entry name" value="(Trans)glycosidases"/>
    <property type="match status" value="1"/>
</dbReference>
<evidence type="ECO:0000256" key="4">
    <source>
        <dbReference type="RuleBase" id="RU003690"/>
    </source>
</evidence>
<dbReference type="GO" id="GO:0008422">
    <property type="term" value="F:beta-glucosidase activity"/>
    <property type="evidence" value="ECO:0007669"/>
    <property type="project" value="TreeGrafter"/>
</dbReference>
<organism evidence="6">
    <name type="scientific">uncultured Herpetosiphon sp</name>
    <dbReference type="NCBI Taxonomy" id="290606"/>
    <lineage>
        <taxon>Bacteria</taxon>
        <taxon>Bacillati</taxon>
        <taxon>Chloroflexota</taxon>
        <taxon>Chloroflexia</taxon>
        <taxon>Herpetosiphonales</taxon>
        <taxon>Herpetosiphonaceae</taxon>
        <taxon>Herpetosiphon</taxon>
        <taxon>environmental samples</taxon>
    </lineage>
</organism>
<sequence length="133" mass="14194">MGQLGMLEEASRGVGGGSVSTRPVPASVPTSPARFPTGFVWGAATASFQIEGARDWRGDSIWDRYCEQPGAILDASNGDHACDHVNRWRADVDVLRALGVGAYRFSVSWPRVLPAGRGAVSAAGLDFYDRLVD</sequence>
<dbReference type="PANTHER" id="PTHR10353:SF36">
    <property type="entry name" value="LP05116P"/>
    <property type="match status" value="1"/>
</dbReference>
<dbReference type="InterPro" id="IPR001360">
    <property type="entry name" value="Glyco_hydro_1"/>
</dbReference>
<reference evidence="6" key="1">
    <citation type="journal article" date="2013" name="Environ. Microbiol.">
        <title>Seasonally variable intestinal metagenomes of the red palm weevil (Rhynchophorus ferrugineus).</title>
        <authorList>
            <person name="Jia S."/>
            <person name="Zhang X."/>
            <person name="Zhang G."/>
            <person name="Yin A."/>
            <person name="Zhang S."/>
            <person name="Li F."/>
            <person name="Wang L."/>
            <person name="Zhao D."/>
            <person name="Yun Q."/>
            <person name="Tala"/>
            <person name="Wang J."/>
            <person name="Sun G."/>
            <person name="Baabdullah M."/>
            <person name="Yu X."/>
            <person name="Hu S."/>
            <person name="Al-Mssallem I.S."/>
            <person name="Yu J."/>
        </authorList>
    </citation>
    <scope>NUCLEOTIDE SEQUENCE</scope>
</reference>
<evidence type="ECO:0000313" key="6">
    <source>
        <dbReference type="EMBL" id="AIA93706.1"/>
    </source>
</evidence>
<dbReference type="GO" id="GO:0016052">
    <property type="term" value="P:carbohydrate catabolic process"/>
    <property type="evidence" value="ECO:0007669"/>
    <property type="project" value="TreeGrafter"/>
</dbReference>
<dbReference type="PANTHER" id="PTHR10353">
    <property type="entry name" value="GLYCOSYL HYDROLASE"/>
    <property type="match status" value="1"/>
</dbReference>
<evidence type="ECO:0000256" key="2">
    <source>
        <dbReference type="ARBA" id="ARBA00022801"/>
    </source>
</evidence>
<dbReference type="AlphaFoldDB" id="A0A060CLK6"/>
<dbReference type="InterPro" id="IPR017853">
    <property type="entry name" value="GH"/>
</dbReference>
<name>A0A060CLK6_9CHLR</name>
<dbReference type="Pfam" id="PF00232">
    <property type="entry name" value="Glyco_hydro_1"/>
    <property type="match status" value="1"/>
</dbReference>
<evidence type="ECO:0000256" key="1">
    <source>
        <dbReference type="ARBA" id="ARBA00010838"/>
    </source>
</evidence>
<comment type="similarity">
    <text evidence="1 4">Belongs to the glycosyl hydrolase 1 family.</text>
</comment>
<accession>A0A060CLK6</accession>
<dbReference type="EMBL" id="KF126359">
    <property type="protein sequence ID" value="AIA93706.1"/>
    <property type="molecule type" value="Genomic_DNA"/>
</dbReference>
<feature type="region of interest" description="Disordered" evidence="5">
    <location>
        <begin position="9"/>
        <end position="28"/>
    </location>
</feature>
<feature type="non-terminal residue" evidence="6">
    <location>
        <position position="133"/>
    </location>
</feature>
<protein>
    <submittedName>
        <fullName evidence="6">Glyco_hydro_1</fullName>
    </submittedName>
</protein>
<keyword evidence="3" id="KW-0326">Glycosidase</keyword>
<dbReference type="PROSITE" id="PS00653">
    <property type="entry name" value="GLYCOSYL_HYDROL_F1_2"/>
    <property type="match status" value="1"/>
</dbReference>
<dbReference type="GO" id="GO:0005829">
    <property type="term" value="C:cytosol"/>
    <property type="evidence" value="ECO:0007669"/>
    <property type="project" value="TreeGrafter"/>
</dbReference>
<evidence type="ECO:0000256" key="3">
    <source>
        <dbReference type="ARBA" id="ARBA00023295"/>
    </source>
</evidence>
<evidence type="ECO:0000256" key="5">
    <source>
        <dbReference type="SAM" id="MobiDB-lite"/>
    </source>
</evidence>